<keyword evidence="2" id="KW-1185">Reference proteome</keyword>
<sequence>MIETKCFQELNVFFEEDGSLVPIVLDFLCLQSSFREDVQITIRPTSASKGGKGPPKEARSWHQWFFHQKRWWSFRYGNEFVKPTNYVFLFQVFEK</sequence>
<accession>A0AA36GM54</accession>
<reference evidence="1" key="1">
    <citation type="submission" date="2023-07" db="EMBL/GenBank/DDBJ databases">
        <authorList>
            <consortium name="CYATHOMIX"/>
        </authorList>
    </citation>
    <scope>NUCLEOTIDE SEQUENCE</scope>
    <source>
        <strain evidence="1">N/A</strain>
    </source>
</reference>
<evidence type="ECO:0000313" key="1">
    <source>
        <dbReference type="EMBL" id="CAJ0594581.1"/>
    </source>
</evidence>
<evidence type="ECO:0000313" key="2">
    <source>
        <dbReference type="Proteomes" id="UP001176961"/>
    </source>
</evidence>
<organism evidence="1 2">
    <name type="scientific">Cylicocyclus nassatus</name>
    <name type="common">Nematode worm</name>
    <dbReference type="NCBI Taxonomy" id="53992"/>
    <lineage>
        <taxon>Eukaryota</taxon>
        <taxon>Metazoa</taxon>
        <taxon>Ecdysozoa</taxon>
        <taxon>Nematoda</taxon>
        <taxon>Chromadorea</taxon>
        <taxon>Rhabditida</taxon>
        <taxon>Rhabditina</taxon>
        <taxon>Rhabditomorpha</taxon>
        <taxon>Strongyloidea</taxon>
        <taxon>Strongylidae</taxon>
        <taxon>Cylicocyclus</taxon>
    </lineage>
</organism>
<gene>
    <name evidence="1" type="ORF">CYNAS_LOCUS6564</name>
</gene>
<name>A0AA36GM54_CYLNA</name>
<protein>
    <submittedName>
        <fullName evidence="1">Uncharacterized protein</fullName>
    </submittedName>
</protein>
<dbReference type="EMBL" id="CATQJL010000112">
    <property type="protein sequence ID" value="CAJ0594581.1"/>
    <property type="molecule type" value="Genomic_DNA"/>
</dbReference>
<dbReference type="Proteomes" id="UP001176961">
    <property type="component" value="Unassembled WGS sequence"/>
</dbReference>
<comment type="caution">
    <text evidence="1">The sequence shown here is derived from an EMBL/GenBank/DDBJ whole genome shotgun (WGS) entry which is preliminary data.</text>
</comment>
<dbReference type="AlphaFoldDB" id="A0AA36GM54"/>
<proteinExistence type="predicted"/>